<dbReference type="InterPro" id="IPR027417">
    <property type="entry name" value="P-loop_NTPase"/>
</dbReference>
<sequence length="1367" mass="153201">MPRIVTRYIRKISRFKGSPGEGAAATVSSSSTPEPEKVLVSLQSSSVNRSLGDNNAAARKNAAFEEAWRNHFEELTEEEKKNDWREGNQHVSPEMIHDKIVNLDTKHAAGVSRKVIEPTLQFLQAIDSLVTGATAAAQSSPIGSIVLGVVRVIIDSAIKAGTYFERLSQMLERMPSRFDVLQRYADISASSPAVHKILVASYSNILTFFRKAYRVFVDKEGSERRFASARIFVRSQWSPFEEEYGKIVSDFEHYNQMLREMALVENLNYVVERREAIWEEKKAKKDEEREKFLSWASGDDSEVDHDRLYSKRYTDTGRWLLEEKCFTDWLDDDNDTPLFWCHGQAGIGKSVLSSIVVDHLSKSTLTDQYALGFWYCKWDDTSMETMACRVIGMFIKQLCRKMFTIPSEILEFRRRLNKEGRTLLFKDYAELFLLCARYFKRVFLTIDALDECKDEQRELIMDFVQSLSASHIKVFLASRWMQDIEKACVNKAVILPITAWEVKDDITIFVEHQVPEKLSITSADIRGRVIKTLVDKSEGLFLWVELQLKDLSKVPECDLEDQLQYLPTGLDAMYIRMIRSIKKLPRASSSLARRCMLWVTYAKRPLTGSELKELVSFMASPSGSNQDHDSMSCSSHKHYSSEDITNSCFGLFQMDIDSEPVRPVHYSMQEVFSNRTDTEFPDDCRDFFLSPEKANLQLAKACIRVLLSEELCWDNARKYCARFFESHILSLQTIPPELENMLDSLLSANREMLANILTFRYPYGCCDCCMGSPREIEPSFFIRCTGLDRVPHVATRYPKVILSDRPEQYLQLSCYLGMSDVLEAIIETGADLNYRDQVGYTALDCACLAKQHDVIKRLLDTGVPQKCSPSGPNSPVIRAAKMKDFKSVELLLRGGLSVSLSDYIRAIDTDDLDTVKLIVTSLGEGIDQQTYQNAIHAAVVRGLTDITSFLINRLDGEALVPFFCYAVSFAGNKKIRNLMLERAPDWGLCLKRNPNLLESASYSGDLEIMNVLIRNGADINGPPDRYGSPLQAAATYGHVKAMELLLQRGADINVISKENGTILEIATTSFSNVEAMGLLIRNGASINESYTQEGGPLGVAANGQAFDKMELLLANGADINLPRGEWGSALGTAVAKGRLKSVNYLLEKGADAEISCPRYGCPLSLAAYKERVEIMQILIDRGADVNRESGEYGCPLGAASHKGNIKAMKLLLKAGARVNTSGGVYGSPLGAAALEDNIEAMDLLFENGADVNIQGGPFGTPLGTAAFGNSIRFIRPSYTKGLELLLQKGADAYLPGGLFRNPLEVALFSCHSDAIQIFCDKGFKIEPPCPLSREYDSIMEMARSVEVKKWFLPKKRMLDKLIEDLSQ</sequence>
<reference evidence="5 6" key="1">
    <citation type="journal article" date="2018" name="Front. Microbiol.">
        <title>Genomic and genetic insights into a cosmopolitan fungus, Paecilomyces variotii (Eurotiales).</title>
        <authorList>
            <person name="Urquhart A.S."/>
            <person name="Mondo S.J."/>
            <person name="Makela M.R."/>
            <person name="Hane J.K."/>
            <person name="Wiebenga A."/>
            <person name="He G."/>
            <person name="Mihaltcheva S."/>
            <person name="Pangilinan J."/>
            <person name="Lipzen A."/>
            <person name="Barry K."/>
            <person name="de Vries R.P."/>
            <person name="Grigoriev I.V."/>
            <person name="Idnurm A."/>
        </authorList>
    </citation>
    <scope>NUCLEOTIDE SEQUENCE [LARGE SCALE GENOMIC DNA]</scope>
    <source>
        <strain evidence="5 6">CBS 101075</strain>
    </source>
</reference>
<evidence type="ECO:0000256" key="2">
    <source>
        <dbReference type="PROSITE-ProRule" id="PRU00023"/>
    </source>
</evidence>
<keyword evidence="6" id="KW-1185">Reference proteome</keyword>
<proteinExistence type="predicted"/>
<dbReference type="PANTHER" id="PTHR10039:SF17">
    <property type="entry name" value="FUNGAL STAND N-TERMINAL GOODBYE DOMAIN-CONTAINING PROTEIN-RELATED"/>
    <property type="match status" value="1"/>
</dbReference>
<feature type="repeat" description="ANK" evidence="2">
    <location>
        <begin position="1162"/>
        <end position="1190"/>
    </location>
</feature>
<evidence type="ECO:0000313" key="6">
    <source>
        <dbReference type="Proteomes" id="UP000283841"/>
    </source>
</evidence>
<gene>
    <name evidence="5" type="ORF">C8Q69DRAFT_466508</name>
</gene>
<evidence type="ECO:0000259" key="4">
    <source>
        <dbReference type="Pfam" id="PF24883"/>
    </source>
</evidence>
<dbReference type="InterPro" id="IPR002110">
    <property type="entry name" value="Ankyrin_rpt"/>
</dbReference>
<feature type="repeat" description="ANK" evidence="2">
    <location>
        <begin position="992"/>
        <end position="1024"/>
    </location>
</feature>
<dbReference type="RefSeq" id="XP_028485220.1">
    <property type="nucleotide sequence ID" value="XM_028630563.1"/>
</dbReference>
<evidence type="ECO:0000313" key="5">
    <source>
        <dbReference type="EMBL" id="RWQ95575.1"/>
    </source>
</evidence>
<dbReference type="SUPFAM" id="SSF52540">
    <property type="entry name" value="P-loop containing nucleoside triphosphate hydrolases"/>
    <property type="match status" value="1"/>
</dbReference>
<dbReference type="InterPro" id="IPR056884">
    <property type="entry name" value="NPHP3-like_N"/>
</dbReference>
<dbReference type="PANTHER" id="PTHR10039">
    <property type="entry name" value="AMELOGENIN"/>
    <property type="match status" value="1"/>
</dbReference>
<accession>A0A443HUS5</accession>
<dbReference type="VEuPathDB" id="FungiDB:C8Q69DRAFT_466508"/>
<organism evidence="5 6">
    <name type="scientific">Byssochlamys spectabilis</name>
    <name type="common">Paecilomyces variotii</name>
    <dbReference type="NCBI Taxonomy" id="264951"/>
    <lineage>
        <taxon>Eukaryota</taxon>
        <taxon>Fungi</taxon>
        <taxon>Dikarya</taxon>
        <taxon>Ascomycota</taxon>
        <taxon>Pezizomycotina</taxon>
        <taxon>Eurotiomycetes</taxon>
        <taxon>Eurotiomycetidae</taxon>
        <taxon>Eurotiales</taxon>
        <taxon>Thermoascaceae</taxon>
        <taxon>Paecilomyces</taxon>
    </lineage>
</organism>
<comment type="caution">
    <text evidence="5">The sequence shown here is derived from an EMBL/GenBank/DDBJ whole genome shotgun (WGS) entry which is preliminary data.</text>
</comment>
<evidence type="ECO:0000256" key="1">
    <source>
        <dbReference type="ARBA" id="ARBA00022737"/>
    </source>
</evidence>
<dbReference type="EMBL" id="RCNU01000005">
    <property type="protein sequence ID" value="RWQ95575.1"/>
    <property type="molecule type" value="Genomic_DNA"/>
</dbReference>
<dbReference type="Proteomes" id="UP000283841">
    <property type="component" value="Unassembled WGS sequence"/>
</dbReference>
<dbReference type="Pfam" id="PF12796">
    <property type="entry name" value="Ank_2"/>
    <property type="match status" value="3"/>
</dbReference>
<keyword evidence="1" id="KW-0677">Repeat</keyword>
<dbReference type="SMART" id="SM00248">
    <property type="entry name" value="ANK"/>
    <property type="match status" value="13"/>
</dbReference>
<protein>
    <submittedName>
        <fullName evidence="5">Ankyrin repeat-containing domain protein</fullName>
    </submittedName>
</protein>
<feature type="domain" description="Nephrocystin 3-like N-terminal" evidence="4">
    <location>
        <begin position="315"/>
        <end position="479"/>
    </location>
</feature>
<dbReference type="STRING" id="264951.A0A443HUS5"/>
<dbReference type="PROSITE" id="PS50297">
    <property type="entry name" value="ANK_REP_REGION"/>
    <property type="match status" value="3"/>
</dbReference>
<feature type="region of interest" description="Disordered" evidence="3">
    <location>
        <begin position="17"/>
        <end position="44"/>
    </location>
</feature>
<dbReference type="PROSITE" id="PS50088">
    <property type="entry name" value="ANK_REPEAT"/>
    <property type="match status" value="4"/>
</dbReference>
<dbReference type="Gene3D" id="3.40.50.300">
    <property type="entry name" value="P-loop containing nucleotide triphosphate hydrolases"/>
    <property type="match status" value="1"/>
</dbReference>
<keyword evidence="2" id="KW-0040">ANK repeat</keyword>
<name>A0A443HUS5_BYSSP</name>
<dbReference type="InterPro" id="IPR036770">
    <property type="entry name" value="Ankyrin_rpt-contain_sf"/>
</dbReference>
<dbReference type="Gene3D" id="1.25.40.20">
    <property type="entry name" value="Ankyrin repeat-containing domain"/>
    <property type="match status" value="3"/>
</dbReference>
<dbReference type="Pfam" id="PF24883">
    <property type="entry name" value="NPHP3_N"/>
    <property type="match status" value="1"/>
</dbReference>
<dbReference type="GeneID" id="39599840"/>
<feature type="repeat" description="ANK" evidence="2">
    <location>
        <begin position="1227"/>
        <end position="1256"/>
    </location>
</feature>
<feature type="repeat" description="ANK" evidence="2">
    <location>
        <begin position="1025"/>
        <end position="1057"/>
    </location>
</feature>
<dbReference type="SUPFAM" id="SSF48403">
    <property type="entry name" value="Ankyrin repeat"/>
    <property type="match status" value="2"/>
</dbReference>
<evidence type="ECO:0000256" key="3">
    <source>
        <dbReference type="SAM" id="MobiDB-lite"/>
    </source>
</evidence>